<dbReference type="EMBL" id="CP020814">
    <property type="protein sequence ID" value="ARK30579.1"/>
    <property type="molecule type" value="Genomic_DNA"/>
</dbReference>
<accession>A0A1X9MAV2</accession>
<dbReference type="AlphaFoldDB" id="A0A1X9MAV2"/>
<dbReference type="Proteomes" id="UP000193006">
    <property type="component" value="Chromosome"/>
</dbReference>
<name>A0A1X9MAV2_9BACI</name>
<reference evidence="2 3" key="1">
    <citation type="submission" date="2017-04" db="EMBL/GenBank/DDBJ databases">
        <title>Bacillus krulwichiae AM31D Genome sequencing and assembly.</title>
        <authorList>
            <person name="Krulwich T.A."/>
            <person name="Anastor L."/>
            <person name="Ehrlich R."/>
            <person name="Ehrlich G.D."/>
            <person name="Janto B."/>
        </authorList>
    </citation>
    <scope>NUCLEOTIDE SEQUENCE [LARGE SCALE GENOMIC DNA]</scope>
    <source>
        <strain evidence="2 3">AM31D</strain>
    </source>
</reference>
<organism evidence="2 3">
    <name type="scientific">Halalkalibacter krulwichiae</name>
    <dbReference type="NCBI Taxonomy" id="199441"/>
    <lineage>
        <taxon>Bacteria</taxon>
        <taxon>Bacillati</taxon>
        <taxon>Bacillota</taxon>
        <taxon>Bacilli</taxon>
        <taxon>Bacillales</taxon>
        <taxon>Bacillaceae</taxon>
        <taxon>Halalkalibacter</taxon>
    </lineage>
</organism>
<protein>
    <submittedName>
        <fullName evidence="2">Uncharacterized protein</fullName>
    </submittedName>
</protein>
<feature type="transmembrane region" description="Helical" evidence="1">
    <location>
        <begin position="33"/>
        <end position="51"/>
    </location>
</feature>
<sequence>MSARKILIIIGFFFINGLLIGSLFTGIDYLVEILLFTVVMNVLYLGLLVYIKRSTEHISD</sequence>
<gene>
    <name evidence="2" type="ORF">BkAM31D_12480</name>
</gene>
<keyword evidence="1" id="KW-1133">Transmembrane helix</keyword>
<keyword evidence="3" id="KW-1185">Reference proteome</keyword>
<feature type="transmembrane region" description="Helical" evidence="1">
    <location>
        <begin position="7"/>
        <end position="27"/>
    </location>
</feature>
<dbReference type="KEGG" id="bkw:BkAM31D_12480"/>
<evidence type="ECO:0000313" key="2">
    <source>
        <dbReference type="EMBL" id="ARK30579.1"/>
    </source>
</evidence>
<proteinExistence type="predicted"/>
<dbReference type="RefSeq" id="WP_066149201.1">
    <property type="nucleotide sequence ID" value="NZ_CP020814.1"/>
</dbReference>
<keyword evidence="1" id="KW-0472">Membrane</keyword>
<evidence type="ECO:0000256" key="1">
    <source>
        <dbReference type="SAM" id="Phobius"/>
    </source>
</evidence>
<keyword evidence="1" id="KW-0812">Transmembrane</keyword>
<evidence type="ECO:0000313" key="3">
    <source>
        <dbReference type="Proteomes" id="UP000193006"/>
    </source>
</evidence>